<feature type="transmembrane region" description="Helical" evidence="7">
    <location>
        <begin position="131"/>
        <end position="155"/>
    </location>
</feature>
<reference evidence="10" key="1">
    <citation type="journal article" date="2023" name="Mol. Phylogenet. Evol.">
        <title>Genome-scale phylogeny and comparative genomics of the fungal order Sordariales.</title>
        <authorList>
            <person name="Hensen N."/>
            <person name="Bonometti L."/>
            <person name="Westerberg I."/>
            <person name="Brannstrom I.O."/>
            <person name="Guillou S."/>
            <person name="Cros-Aarteil S."/>
            <person name="Calhoun S."/>
            <person name="Haridas S."/>
            <person name="Kuo A."/>
            <person name="Mondo S."/>
            <person name="Pangilinan J."/>
            <person name="Riley R."/>
            <person name="LaButti K."/>
            <person name="Andreopoulos B."/>
            <person name="Lipzen A."/>
            <person name="Chen C."/>
            <person name="Yan M."/>
            <person name="Daum C."/>
            <person name="Ng V."/>
            <person name="Clum A."/>
            <person name="Steindorff A."/>
            <person name="Ohm R.A."/>
            <person name="Martin F."/>
            <person name="Silar P."/>
            <person name="Natvig D.O."/>
            <person name="Lalanne C."/>
            <person name="Gautier V."/>
            <person name="Ament-Velasquez S.L."/>
            <person name="Kruys A."/>
            <person name="Hutchinson M.I."/>
            <person name="Powell A.J."/>
            <person name="Barry K."/>
            <person name="Miller A.N."/>
            <person name="Grigoriev I.V."/>
            <person name="Debuchy R."/>
            <person name="Gladieux P."/>
            <person name="Hiltunen Thoren M."/>
            <person name="Johannesson H."/>
        </authorList>
    </citation>
    <scope>NUCLEOTIDE SEQUENCE</scope>
    <source>
        <strain evidence="10">CBS 168.71</strain>
    </source>
</reference>
<dbReference type="InterPro" id="IPR052337">
    <property type="entry name" value="SAT4-like"/>
</dbReference>
<evidence type="ECO:0000256" key="1">
    <source>
        <dbReference type="ARBA" id="ARBA00004141"/>
    </source>
</evidence>
<evidence type="ECO:0000256" key="8">
    <source>
        <dbReference type="SAM" id="SignalP"/>
    </source>
</evidence>
<feature type="transmembrane region" description="Helical" evidence="7">
    <location>
        <begin position="80"/>
        <end position="102"/>
    </location>
</feature>
<reference evidence="10" key="2">
    <citation type="submission" date="2023-06" db="EMBL/GenBank/DDBJ databases">
        <authorList>
            <consortium name="Lawrence Berkeley National Laboratory"/>
            <person name="Haridas S."/>
            <person name="Hensen N."/>
            <person name="Bonometti L."/>
            <person name="Westerberg I."/>
            <person name="Brannstrom I.O."/>
            <person name="Guillou S."/>
            <person name="Cros-Aarteil S."/>
            <person name="Calhoun S."/>
            <person name="Kuo A."/>
            <person name="Mondo S."/>
            <person name="Pangilinan J."/>
            <person name="Riley R."/>
            <person name="Labutti K."/>
            <person name="Andreopoulos B."/>
            <person name="Lipzen A."/>
            <person name="Chen C."/>
            <person name="Yanf M."/>
            <person name="Daum C."/>
            <person name="Ng V."/>
            <person name="Clum A."/>
            <person name="Steindorff A."/>
            <person name="Ohm R."/>
            <person name="Martin F."/>
            <person name="Silar P."/>
            <person name="Natvig D."/>
            <person name="Lalanne C."/>
            <person name="Gautier V."/>
            <person name="Ament-Velasquez S.L."/>
            <person name="Kruys A."/>
            <person name="Hutchinson M.I."/>
            <person name="Powell A.J."/>
            <person name="Barry K."/>
            <person name="Miller A.N."/>
            <person name="Grigoriev I.V."/>
            <person name="Debuchy R."/>
            <person name="Gladieux P."/>
            <person name="Thoren M.H."/>
            <person name="Johannesson H."/>
        </authorList>
    </citation>
    <scope>NUCLEOTIDE SEQUENCE</scope>
    <source>
        <strain evidence="10">CBS 168.71</strain>
    </source>
</reference>
<sequence>MTAALPCFTVLSIACIACAFTGVGATNATLALPQNEGYQEKGLFWFFMFEVFYCVNIIPVKLSISLALVRIAENRRAFIYVQYGVMAMFTIMNLVAGFYIIFHCNPVSAAWDTSALQNGGKCNPAEYLADIYYATTAVNIFTDWVTAFMPIPLLWNVQLNRNTKVSVAVLLGLGFFASISACVRLKYTVNLTASENYLYALADIVIWGYAENGLGLIVGCVMTLRPLFRKALNLGGDTSNKRSGISSGRYGFRGSERRPYQKCENDYELRVRGDETGDGPSTNGTTFTRVLGGKREEDLSSFETESQNKILKADDEVSGDHQVPHSIVVTKHIKLSHELE</sequence>
<feature type="transmembrane region" description="Helical" evidence="7">
    <location>
        <begin position="199"/>
        <end position="224"/>
    </location>
</feature>
<dbReference type="GO" id="GO:0016020">
    <property type="term" value="C:membrane"/>
    <property type="evidence" value="ECO:0007669"/>
    <property type="project" value="UniProtKB-SubCell"/>
</dbReference>
<keyword evidence="3 7" id="KW-1133">Transmembrane helix</keyword>
<feature type="region of interest" description="Disordered" evidence="6">
    <location>
        <begin position="271"/>
        <end position="290"/>
    </location>
</feature>
<accession>A0AAE0HCD6</accession>
<evidence type="ECO:0000256" key="7">
    <source>
        <dbReference type="SAM" id="Phobius"/>
    </source>
</evidence>
<comment type="caution">
    <text evidence="10">The sequence shown here is derived from an EMBL/GenBank/DDBJ whole genome shotgun (WGS) entry which is preliminary data.</text>
</comment>
<comment type="similarity">
    <text evidence="5">Belongs to the SAT4 family.</text>
</comment>
<evidence type="ECO:0000313" key="10">
    <source>
        <dbReference type="EMBL" id="KAK3293846.1"/>
    </source>
</evidence>
<keyword evidence="4 7" id="KW-0472">Membrane</keyword>
<keyword evidence="8" id="KW-0732">Signal</keyword>
<protein>
    <recommendedName>
        <fullName evidence="9">Rhodopsin domain-containing protein</fullName>
    </recommendedName>
</protein>
<proteinExistence type="inferred from homology"/>
<comment type="subcellular location">
    <subcellularLocation>
        <location evidence="1">Membrane</location>
        <topology evidence="1">Multi-pass membrane protein</topology>
    </subcellularLocation>
</comment>
<feature type="signal peptide" evidence="8">
    <location>
        <begin position="1"/>
        <end position="25"/>
    </location>
</feature>
<dbReference type="GeneID" id="87845050"/>
<feature type="domain" description="Rhodopsin" evidence="9">
    <location>
        <begin position="2"/>
        <end position="230"/>
    </location>
</feature>
<dbReference type="Pfam" id="PF20684">
    <property type="entry name" value="Fung_rhodopsin"/>
    <property type="match status" value="1"/>
</dbReference>
<dbReference type="Proteomes" id="UP001278766">
    <property type="component" value="Unassembled WGS sequence"/>
</dbReference>
<keyword evidence="11" id="KW-1185">Reference proteome</keyword>
<evidence type="ECO:0000313" key="11">
    <source>
        <dbReference type="Proteomes" id="UP001278766"/>
    </source>
</evidence>
<dbReference type="PANTHER" id="PTHR33048">
    <property type="entry name" value="PTH11-LIKE INTEGRAL MEMBRANE PROTEIN (AFU_ORTHOLOGUE AFUA_5G11245)"/>
    <property type="match status" value="1"/>
</dbReference>
<name>A0AAE0HCD6_9PEZI</name>
<feature type="transmembrane region" description="Helical" evidence="7">
    <location>
        <begin position="167"/>
        <end position="187"/>
    </location>
</feature>
<evidence type="ECO:0000259" key="9">
    <source>
        <dbReference type="Pfam" id="PF20684"/>
    </source>
</evidence>
<evidence type="ECO:0000256" key="3">
    <source>
        <dbReference type="ARBA" id="ARBA00022989"/>
    </source>
</evidence>
<organism evidence="10 11">
    <name type="scientific">Chaetomium fimeti</name>
    <dbReference type="NCBI Taxonomy" id="1854472"/>
    <lineage>
        <taxon>Eukaryota</taxon>
        <taxon>Fungi</taxon>
        <taxon>Dikarya</taxon>
        <taxon>Ascomycota</taxon>
        <taxon>Pezizomycotina</taxon>
        <taxon>Sordariomycetes</taxon>
        <taxon>Sordariomycetidae</taxon>
        <taxon>Sordariales</taxon>
        <taxon>Chaetomiaceae</taxon>
        <taxon>Chaetomium</taxon>
    </lineage>
</organism>
<evidence type="ECO:0000256" key="2">
    <source>
        <dbReference type="ARBA" id="ARBA00022692"/>
    </source>
</evidence>
<feature type="transmembrane region" description="Helical" evidence="7">
    <location>
        <begin position="43"/>
        <end position="68"/>
    </location>
</feature>
<dbReference type="EMBL" id="JAUEPN010000005">
    <property type="protein sequence ID" value="KAK3293846.1"/>
    <property type="molecule type" value="Genomic_DNA"/>
</dbReference>
<feature type="chain" id="PRO_5042002133" description="Rhodopsin domain-containing protein" evidence="8">
    <location>
        <begin position="26"/>
        <end position="340"/>
    </location>
</feature>
<keyword evidence="2 7" id="KW-0812">Transmembrane</keyword>
<evidence type="ECO:0000256" key="4">
    <source>
        <dbReference type="ARBA" id="ARBA00023136"/>
    </source>
</evidence>
<evidence type="ECO:0000256" key="5">
    <source>
        <dbReference type="ARBA" id="ARBA00038359"/>
    </source>
</evidence>
<dbReference type="InterPro" id="IPR049326">
    <property type="entry name" value="Rhodopsin_dom_fungi"/>
</dbReference>
<dbReference type="RefSeq" id="XP_062657360.1">
    <property type="nucleotide sequence ID" value="XM_062808102.1"/>
</dbReference>
<dbReference type="PANTHER" id="PTHR33048:SF31">
    <property type="entry name" value="INTEGRAL MEMBRANE PROTEIN"/>
    <property type="match status" value="1"/>
</dbReference>
<gene>
    <name evidence="10" type="ORF">B0H64DRAFT_475410</name>
</gene>
<evidence type="ECO:0000256" key="6">
    <source>
        <dbReference type="SAM" id="MobiDB-lite"/>
    </source>
</evidence>
<feature type="compositionally biased region" description="Polar residues" evidence="6">
    <location>
        <begin position="279"/>
        <end position="288"/>
    </location>
</feature>
<dbReference type="AlphaFoldDB" id="A0AAE0HCD6"/>